<evidence type="ECO:0000256" key="7">
    <source>
        <dbReference type="ARBA" id="ARBA00022840"/>
    </source>
</evidence>
<evidence type="ECO:0000256" key="4">
    <source>
        <dbReference type="ARBA" id="ARBA00022741"/>
    </source>
</evidence>
<dbReference type="RefSeq" id="WP_122908968.1">
    <property type="nucleotide sequence ID" value="NZ_CBCSBE010000035.1"/>
</dbReference>
<feature type="active site" description="Nucleophile" evidence="9">
    <location>
        <position position="84"/>
    </location>
</feature>
<dbReference type="Gene3D" id="3.30.300.10">
    <property type="match status" value="1"/>
</dbReference>
<dbReference type="HAMAP" id="MF_00344">
    <property type="entry name" value="GMP_synthase"/>
    <property type="match status" value="1"/>
</dbReference>
<sequence>MDKTMEMIVVLDFGGQYNQLIARRVRDLGVYSELVAYNTPVEKIKEMNPKGIIFSGGPASVYEEGAPKVDPAIFDLGLPVLGICYGMQLMSHMLNGKVERAGKREYGKAELRLQEAHNLYEKWDANEVVWMSHSDKVVELPTGFRIDAVSDSCPVAAISHPERNLYGVQFHPEVRHTVKGSEFIANFLFNICGCEGNWSMTSFIEDEIVRIRETVGDKQVLCALSGGVDSSVVAALIHKAIGDQLTCMFVDHGLLRKGEAEGVMETFGEKFSMKVIKIDARERFLGKLKGVSDPEKKRKIIGNEFIYVFDEEAAKLKDMDFLAQGTLYTDIVESGTATAHTIKSHHNVGGLPEDMKFELIEPLKTLFKDEVRKLGAELGLPDEIVWRQPFPGPGLGIRVLGEVTEEKLHIVRESDAILREEIAKAGLDREIWQYFTALPNMSTVGVMGDVRTYSYTVGIRAVTSIDGMTADWARIPWDVLEKISTRIVNEVDHVNRIVYDVTSKPPATIEWE</sequence>
<accession>A0A3M8CFC7</accession>
<gene>
    <name evidence="9" type="primary">guaA</name>
    <name evidence="12" type="ORF">EDM52_10595</name>
</gene>
<dbReference type="InterPro" id="IPR001674">
    <property type="entry name" value="GMP_synth_C"/>
</dbReference>
<keyword evidence="5 9" id="KW-0332">GMP biosynthesis</keyword>
<dbReference type="Gene3D" id="3.40.50.880">
    <property type="match status" value="1"/>
</dbReference>
<dbReference type="UniPathway" id="UPA00189">
    <property type="reaction ID" value="UER00296"/>
</dbReference>
<dbReference type="NCBIfam" id="NF000848">
    <property type="entry name" value="PRK00074.1"/>
    <property type="match status" value="1"/>
</dbReference>
<evidence type="ECO:0000256" key="9">
    <source>
        <dbReference type="HAMAP-Rule" id="MF_00344"/>
    </source>
</evidence>
<evidence type="ECO:0000313" key="12">
    <source>
        <dbReference type="EMBL" id="RNB74107.1"/>
    </source>
</evidence>
<dbReference type="Pfam" id="PF00117">
    <property type="entry name" value="GATase"/>
    <property type="match status" value="1"/>
</dbReference>
<dbReference type="OrthoDB" id="9802219at2"/>
<dbReference type="InterPro" id="IPR014729">
    <property type="entry name" value="Rossmann-like_a/b/a_fold"/>
</dbReference>
<dbReference type="AlphaFoldDB" id="A0A3M8CFC7"/>
<dbReference type="SUPFAM" id="SSF52402">
    <property type="entry name" value="Adenine nucleotide alpha hydrolases-like"/>
    <property type="match status" value="1"/>
</dbReference>
<evidence type="ECO:0000256" key="3">
    <source>
        <dbReference type="ARBA" id="ARBA00022598"/>
    </source>
</evidence>
<dbReference type="Gene3D" id="3.40.50.620">
    <property type="entry name" value="HUPs"/>
    <property type="match status" value="1"/>
</dbReference>
<dbReference type="Proteomes" id="UP000282028">
    <property type="component" value="Unassembled WGS sequence"/>
</dbReference>
<dbReference type="PRINTS" id="PR00097">
    <property type="entry name" value="ANTSNTHASEII"/>
</dbReference>
<comment type="caution">
    <text evidence="12">The sequence shown here is derived from an EMBL/GenBank/DDBJ whole genome shotgun (WGS) entry which is preliminary data.</text>
</comment>
<dbReference type="InterPro" id="IPR017926">
    <property type="entry name" value="GATASE"/>
</dbReference>
<name>A0A3M8CFC7_9BACL</name>
<dbReference type="PANTHER" id="PTHR11922:SF2">
    <property type="entry name" value="GMP SYNTHASE [GLUTAMINE-HYDROLYZING]"/>
    <property type="match status" value="1"/>
</dbReference>
<dbReference type="PANTHER" id="PTHR11922">
    <property type="entry name" value="GMP SYNTHASE-RELATED"/>
    <property type="match status" value="1"/>
</dbReference>
<dbReference type="NCBIfam" id="TIGR00884">
    <property type="entry name" value="guaA_Cterm"/>
    <property type="match status" value="1"/>
</dbReference>
<evidence type="ECO:0000256" key="5">
    <source>
        <dbReference type="ARBA" id="ARBA00022749"/>
    </source>
</evidence>
<evidence type="ECO:0000313" key="13">
    <source>
        <dbReference type="Proteomes" id="UP000282028"/>
    </source>
</evidence>
<dbReference type="CDD" id="cd01742">
    <property type="entry name" value="GATase1_GMP_Synthase"/>
    <property type="match status" value="1"/>
</dbReference>
<dbReference type="SUPFAM" id="SSF52317">
    <property type="entry name" value="Class I glutamine amidotransferase-like"/>
    <property type="match status" value="1"/>
</dbReference>
<organism evidence="12 13">
    <name type="scientific">Brevibacillus invocatus</name>
    <dbReference type="NCBI Taxonomy" id="173959"/>
    <lineage>
        <taxon>Bacteria</taxon>
        <taxon>Bacillati</taxon>
        <taxon>Bacillota</taxon>
        <taxon>Bacilli</taxon>
        <taxon>Bacillales</taxon>
        <taxon>Paenibacillaceae</taxon>
        <taxon>Brevibacillus</taxon>
    </lineage>
</organism>
<dbReference type="InterPro" id="IPR022310">
    <property type="entry name" value="NAD/GMP_synthase"/>
</dbReference>
<dbReference type="FunFam" id="3.40.50.880:FF:000001">
    <property type="entry name" value="GMP synthase [glutamine-hydrolyzing]"/>
    <property type="match status" value="1"/>
</dbReference>
<evidence type="ECO:0000259" key="11">
    <source>
        <dbReference type="PROSITE" id="PS51553"/>
    </source>
</evidence>
<dbReference type="CDD" id="cd01997">
    <property type="entry name" value="GMP_synthase_C"/>
    <property type="match status" value="1"/>
</dbReference>
<dbReference type="EC" id="6.3.5.2" evidence="9"/>
<dbReference type="PROSITE" id="PS51273">
    <property type="entry name" value="GATASE_TYPE_1"/>
    <property type="match status" value="1"/>
</dbReference>
<dbReference type="PROSITE" id="PS51553">
    <property type="entry name" value="GMPS_ATP_PPASE"/>
    <property type="match status" value="1"/>
</dbReference>
<evidence type="ECO:0000256" key="10">
    <source>
        <dbReference type="PROSITE-ProRule" id="PRU00886"/>
    </source>
</evidence>
<proteinExistence type="inferred from homology"/>
<dbReference type="FunFam" id="3.40.50.620:FF:000001">
    <property type="entry name" value="GMP synthase [glutamine-hydrolyzing]"/>
    <property type="match status" value="1"/>
</dbReference>
<dbReference type="PRINTS" id="PR00099">
    <property type="entry name" value="CPSGATASE"/>
</dbReference>
<dbReference type="SUPFAM" id="SSF54810">
    <property type="entry name" value="GMP synthetase C-terminal dimerisation domain"/>
    <property type="match status" value="1"/>
</dbReference>
<dbReference type="InterPro" id="IPR029062">
    <property type="entry name" value="Class_I_gatase-like"/>
</dbReference>
<dbReference type="InterPro" id="IPR025777">
    <property type="entry name" value="GMPS_ATP_PPase_dom"/>
</dbReference>
<dbReference type="GO" id="GO:0005829">
    <property type="term" value="C:cytosol"/>
    <property type="evidence" value="ECO:0007669"/>
    <property type="project" value="TreeGrafter"/>
</dbReference>
<dbReference type="FunFam" id="3.30.300.10:FF:000002">
    <property type="entry name" value="GMP synthase [glutamine-hydrolyzing]"/>
    <property type="match status" value="1"/>
</dbReference>
<feature type="binding site" evidence="10">
    <location>
        <begin position="225"/>
        <end position="231"/>
    </location>
    <ligand>
        <name>ATP</name>
        <dbReference type="ChEBI" id="CHEBI:30616"/>
    </ligand>
</feature>
<evidence type="ECO:0000256" key="6">
    <source>
        <dbReference type="ARBA" id="ARBA00022755"/>
    </source>
</evidence>
<feature type="active site" evidence="9">
    <location>
        <position position="173"/>
    </location>
</feature>
<keyword evidence="8 9" id="KW-0315">Glutamine amidotransferase</keyword>
<protein>
    <recommendedName>
        <fullName evidence="9">GMP synthase [glutamine-hydrolyzing]</fullName>
        <ecNumber evidence="9">6.3.5.2</ecNumber>
    </recommendedName>
    <alternativeName>
        <fullName evidence="9">GMP synthetase</fullName>
    </alternativeName>
    <alternativeName>
        <fullName evidence="9">Glutamine amidotransferase</fullName>
    </alternativeName>
</protein>
<feature type="domain" description="GMPS ATP-PPase" evidence="11">
    <location>
        <begin position="198"/>
        <end position="387"/>
    </location>
</feature>
<keyword evidence="4 9" id="KW-0547">Nucleotide-binding</keyword>
<dbReference type="InterPro" id="IPR022955">
    <property type="entry name" value="GMP_synthase"/>
</dbReference>
<keyword evidence="6 9" id="KW-0658">Purine biosynthesis</keyword>
<reference evidence="12 13" key="1">
    <citation type="submission" date="2018-10" db="EMBL/GenBank/DDBJ databases">
        <title>Phylogenomics of Brevibacillus.</title>
        <authorList>
            <person name="Dunlap C."/>
        </authorList>
    </citation>
    <scope>NUCLEOTIDE SEQUENCE [LARGE SCALE GENOMIC DNA]</scope>
    <source>
        <strain evidence="12 13">JCM 12215</strain>
    </source>
</reference>
<dbReference type="PRINTS" id="PR00096">
    <property type="entry name" value="GATASE"/>
</dbReference>
<feature type="active site" evidence="9">
    <location>
        <position position="171"/>
    </location>
</feature>
<dbReference type="GO" id="GO:0003921">
    <property type="term" value="F:GMP synthase activity"/>
    <property type="evidence" value="ECO:0007669"/>
    <property type="project" value="InterPro"/>
</dbReference>
<dbReference type="EMBL" id="RHHR01000015">
    <property type="protein sequence ID" value="RNB74107.1"/>
    <property type="molecule type" value="Genomic_DNA"/>
</dbReference>
<comment type="pathway">
    <text evidence="2 9">Purine metabolism; GMP biosynthesis; GMP from XMP (L-Gln route): step 1/1.</text>
</comment>
<evidence type="ECO:0000256" key="2">
    <source>
        <dbReference type="ARBA" id="ARBA00005153"/>
    </source>
</evidence>
<comment type="catalytic activity">
    <reaction evidence="9">
        <text>XMP + L-glutamine + ATP + H2O = GMP + L-glutamate + AMP + diphosphate + 2 H(+)</text>
        <dbReference type="Rhea" id="RHEA:11680"/>
        <dbReference type="ChEBI" id="CHEBI:15377"/>
        <dbReference type="ChEBI" id="CHEBI:15378"/>
        <dbReference type="ChEBI" id="CHEBI:29985"/>
        <dbReference type="ChEBI" id="CHEBI:30616"/>
        <dbReference type="ChEBI" id="CHEBI:33019"/>
        <dbReference type="ChEBI" id="CHEBI:57464"/>
        <dbReference type="ChEBI" id="CHEBI:58115"/>
        <dbReference type="ChEBI" id="CHEBI:58359"/>
        <dbReference type="ChEBI" id="CHEBI:456215"/>
        <dbReference type="EC" id="6.3.5.2"/>
    </reaction>
</comment>
<evidence type="ECO:0000256" key="8">
    <source>
        <dbReference type="ARBA" id="ARBA00022962"/>
    </source>
</evidence>
<comment type="function">
    <text evidence="1 9">Catalyzes the synthesis of GMP from XMP.</text>
</comment>
<dbReference type="InterPro" id="IPR004739">
    <property type="entry name" value="GMP_synth_GATase"/>
</dbReference>
<comment type="subunit">
    <text evidence="9">Homodimer.</text>
</comment>
<evidence type="ECO:0000256" key="1">
    <source>
        <dbReference type="ARBA" id="ARBA00002332"/>
    </source>
</evidence>
<dbReference type="Pfam" id="PF02540">
    <property type="entry name" value="NAD_synthase"/>
    <property type="match status" value="1"/>
</dbReference>
<keyword evidence="7 9" id="KW-0067">ATP-binding</keyword>
<dbReference type="GO" id="GO:0005524">
    <property type="term" value="F:ATP binding"/>
    <property type="evidence" value="ECO:0007669"/>
    <property type="project" value="UniProtKB-UniRule"/>
</dbReference>
<dbReference type="NCBIfam" id="TIGR00888">
    <property type="entry name" value="guaA_Nterm"/>
    <property type="match status" value="1"/>
</dbReference>
<dbReference type="Pfam" id="PF00958">
    <property type="entry name" value="GMP_synt_C"/>
    <property type="match status" value="1"/>
</dbReference>
<keyword evidence="3 9" id="KW-0436">Ligase</keyword>
<keyword evidence="13" id="KW-1185">Reference proteome</keyword>